<sequence length="244" mass="27937">MRSHHVFCLVKLPSLSAPPRFSLYLRQWSPFYLLTSLLSRTLTYLLSSLYGITQLILKNTRDLDFSHNGSIGSSRLCTRPLEPALRYTACTPFRSFRRRLHPAQITPPLVSRTFVGRKLLEEANMLRSPREANLKHVEKDQDISQVDPWVTIHRTIRDREEDKVQDCKEDMDTLLVFAGLYSAVLTSFVVQSYQSLQEDPQQTSVVLLRQITSQTSSYTLSNGSLNSTAPRCPLPPRSKRRAPM</sequence>
<dbReference type="EMBL" id="JANHOG010000441">
    <property type="protein sequence ID" value="KAJ3554324.1"/>
    <property type="molecule type" value="Genomic_DNA"/>
</dbReference>
<organism evidence="1 2">
    <name type="scientific">Phlebia brevispora</name>
    <dbReference type="NCBI Taxonomy" id="194682"/>
    <lineage>
        <taxon>Eukaryota</taxon>
        <taxon>Fungi</taxon>
        <taxon>Dikarya</taxon>
        <taxon>Basidiomycota</taxon>
        <taxon>Agaricomycotina</taxon>
        <taxon>Agaricomycetes</taxon>
        <taxon>Polyporales</taxon>
        <taxon>Meruliaceae</taxon>
        <taxon>Phlebia</taxon>
    </lineage>
</organism>
<evidence type="ECO:0000313" key="1">
    <source>
        <dbReference type="EMBL" id="KAJ3554324.1"/>
    </source>
</evidence>
<name>A0ACC1T6F2_9APHY</name>
<evidence type="ECO:0000313" key="2">
    <source>
        <dbReference type="Proteomes" id="UP001148662"/>
    </source>
</evidence>
<comment type="caution">
    <text evidence="1">The sequence shown here is derived from an EMBL/GenBank/DDBJ whole genome shotgun (WGS) entry which is preliminary data.</text>
</comment>
<protein>
    <submittedName>
        <fullName evidence="1">Uncharacterized protein</fullName>
    </submittedName>
</protein>
<gene>
    <name evidence="1" type="ORF">NM688_g3170</name>
</gene>
<proteinExistence type="predicted"/>
<reference evidence="1" key="1">
    <citation type="submission" date="2022-07" db="EMBL/GenBank/DDBJ databases">
        <title>Genome Sequence of Phlebia brevispora.</title>
        <authorList>
            <person name="Buettner E."/>
        </authorList>
    </citation>
    <scope>NUCLEOTIDE SEQUENCE</scope>
    <source>
        <strain evidence="1">MPL23</strain>
    </source>
</reference>
<accession>A0ACC1T6F2</accession>
<keyword evidence="2" id="KW-1185">Reference proteome</keyword>
<dbReference type="Proteomes" id="UP001148662">
    <property type="component" value="Unassembled WGS sequence"/>
</dbReference>